<protein>
    <submittedName>
        <fullName evidence="1">Uncharacterized protein</fullName>
    </submittedName>
</protein>
<dbReference type="AlphaFoldDB" id="A0A1M6VR94"/>
<accession>A0A1M6VR94</accession>
<dbReference type="EMBL" id="LT670844">
    <property type="protein sequence ID" value="SHK84023.1"/>
    <property type="molecule type" value="Genomic_DNA"/>
</dbReference>
<dbReference type="RefSeq" id="WP_079541226.1">
    <property type="nucleotide sequence ID" value="NZ_LT670844.1"/>
</dbReference>
<gene>
    <name evidence="1" type="ORF">SAMN05444159_4327</name>
</gene>
<evidence type="ECO:0000313" key="2">
    <source>
        <dbReference type="Proteomes" id="UP000189935"/>
    </source>
</evidence>
<dbReference type="Proteomes" id="UP000189935">
    <property type="component" value="Chromosome I"/>
</dbReference>
<sequence>MLKAQGRKQFIDVCRGNQVVTSFDFVRRSPFSLDGQEYMAKATSVLGVSFSLYRGDEVIVVQKTTSLLANAQQIEHDGVTWLMKPARYFGKTFNVLSDGGTNLGAIVPARYFFPLSDITIDLPDNVPALVQVFMLWLAVKSWTTDTGGGT</sequence>
<name>A0A1M6VR94_9BRAD</name>
<evidence type="ECO:0000313" key="1">
    <source>
        <dbReference type="EMBL" id="SHK84023.1"/>
    </source>
</evidence>
<organism evidence="1 2">
    <name type="scientific">Bradyrhizobium lablabi</name>
    <dbReference type="NCBI Taxonomy" id="722472"/>
    <lineage>
        <taxon>Bacteria</taxon>
        <taxon>Pseudomonadati</taxon>
        <taxon>Pseudomonadota</taxon>
        <taxon>Alphaproteobacteria</taxon>
        <taxon>Hyphomicrobiales</taxon>
        <taxon>Nitrobacteraceae</taxon>
        <taxon>Bradyrhizobium</taxon>
    </lineage>
</organism>
<proteinExistence type="predicted"/>
<reference evidence="1 2" key="1">
    <citation type="submission" date="2016-11" db="EMBL/GenBank/DDBJ databases">
        <authorList>
            <person name="Jaros S."/>
            <person name="Januszkiewicz K."/>
            <person name="Wedrychowicz H."/>
        </authorList>
    </citation>
    <scope>NUCLEOTIDE SEQUENCE [LARGE SCALE GENOMIC DNA]</scope>
    <source>
        <strain evidence="1 2">GAS499</strain>
    </source>
</reference>